<gene>
    <name evidence="3" type="primary">chrB</name>
    <name evidence="3" type="ordered locus">azo2964</name>
</gene>
<evidence type="ECO:0000259" key="2">
    <source>
        <dbReference type="Pfam" id="PF20229"/>
    </source>
</evidence>
<dbReference type="KEGG" id="azo:azo2964"/>
<evidence type="ECO:0000313" key="3">
    <source>
        <dbReference type="EMBL" id="CAL95580.1"/>
    </source>
</evidence>
<evidence type="ECO:0000313" key="4">
    <source>
        <dbReference type="Proteomes" id="UP000002588"/>
    </source>
</evidence>
<dbReference type="AlphaFoldDB" id="A1K9S5"/>
<dbReference type="Proteomes" id="UP000002588">
    <property type="component" value="Chromosome"/>
</dbReference>
<sequence>MIWLTLILSLPSENANARMRAWRALRACGAAVLRDGVYLLPQRDATRETLARIADEVREQGGSAHLLSSEGDGDFIPLFDRSAEYGALLGEIAACHAALATAADGARQLRKLRKRFDQLAAIDFFPGEARRQAEAALAELDAELRRLQSPGEPQAAAGTIPRLPLADYRGRVWATRARPWVDRLACAWLIRRHIDPDARLLWLDDPADCPPEALGFDFDGADFSHVGARVSFETLLASFGLETPALLRLGALVHFLDVGGVQPSEASGVERVLAGLRATVEDDTALCAAAATVFDGLAAAFQSDAS</sequence>
<dbReference type="Pfam" id="PF09828">
    <property type="entry name" value="ChrB_C"/>
    <property type="match status" value="1"/>
</dbReference>
<keyword evidence="4" id="KW-1185">Reference proteome</keyword>
<proteinExistence type="predicted"/>
<dbReference type="STRING" id="62928.azo2964"/>
<feature type="domain" description="ChrB N-terminal" evidence="2">
    <location>
        <begin position="18"/>
        <end position="72"/>
    </location>
</feature>
<dbReference type="eggNOG" id="COG4275">
    <property type="taxonomic scope" value="Bacteria"/>
</dbReference>
<reference evidence="3 4" key="1">
    <citation type="journal article" date="2006" name="Nat. Biotechnol.">
        <title>Complete genome of the mutualistic, N2-fixing grass endophyte Azoarcus sp. strain BH72.</title>
        <authorList>
            <person name="Krause A."/>
            <person name="Ramakumar A."/>
            <person name="Bartels D."/>
            <person name="Battistoni F."/>
            <person name="Bekel T."/>
            <person name="Boch J."/>
            <person name="Boehm M."/>
            <person name="Friedrich F."/>
            <person name="Hurek T."/>
            <person name="Krause L."/>
            <person name="Linke B."/>
            <person name="McHardy A.C."/>
            <person name="Sarkar A."/>
            <person name="Schneiker S."/>
            <person name="Syed A.A."/>
            <person name="Thauer R."/>
            <person name="Vorhoelter F.-J."/>
            <person name="Weidner S."/>
            <person name="Puehler A."/>
            <person name="Reinhold-Hurek B."/>
            <person name="Kaiser O."/>
            <person name="Goesmann A."/>
        </authorList>
    </citation>
    <scope>NUCLEOTIDE SEQUENCE [LARGE SCALE GENOMIC DNA]</scope>
    <source>
        <strain evidence="3 4">BH72</strain>
    </source>
</reference>
<protein>
    <submittedName>
        <fullName evidence="3">Probable Chromate resistance signal peptide protein</fullName>
    </submittedName>
</protein>
<evidence type="ECO:0000259" key="1">
    <source>
        <dbReference type="Pfam" id="PF09828"/>
    </source>
</evidence>
<dbReference type="RefSeq" id="WP_011766690.1">
    <property type="nucleotide sequence ID" value="NC_008702.1"/>
</dbReference>
<dbReference type="InterPro" id="IPR018634">
    <property type="entry name" value="ChrB_C"/>
</dbReference>
<dbReference type="HOGENOM" id="CLU_079058_0_0_4"/>
<dbReference type="EMBL" id="AM406670">
    <property type="protein sequence ID" value="CAL95580.1"/>
    <property type="molecule type" value="Genomic_DNA"/>
</dbReference>
<dbReference type="Pfam" id="PF20229">
    <property type="entry name" value="ChrB_N"/>
    <property type="match status" value="1"/>
</dbReference>
<dbReference type="InterPro" id="IPR046858">
    <property type="entry name" value="ChrB_N"/>
</dbReference>
<accession>A1K9S5</accession>
<name>A1K9S5_AZOSB</name>
<organism evidence="3 4">
    <name type="scientific">Azoarcus sp. (strain BH72)</name>
    <dbReference type="NCBI Taxonomy" id="418699"/>
    <lineage>
        <taxon>Bacteria</taxon>
        <taxon>Pseudomonadati</taxon>
        <taxon>Pseudomonadota</taxon>
        <taxon>Betaproteobacteria</taxon>
        <taxon>Rhodocyclales</taxon>
        <taxon>Zoogloeaceae</taxon>
        <taxon>Azoarcus</taxon>
    </lineage>
</organism>
<feature type="domain" description="ChrB C-terminal" evidence="1">
    <location>
        <begin position="173"/>
        <end position="300"/>
    </location>
</feature>